<proteinExistence type="predicted"/>
<dbReference type="OrthoDB" id="10435612at2759"/>
<keyword evidence="2" id="KW-1185">Reference proteome</keyword>
<dbReference type="AlphaFoldDB" id="A0A6J5WRD2"/>
<reference evidence="2" key="1">
    <citation type="journal article" date="2020" name="Genome Biol.">
        <title>Gamete binning: chromosome-level and haplotype-resolved genome assembly enabled by high-throughput single-cell sequencing of gamete genomes.</title>
        <authorList>
            <person name="Campoy J.A."/>
            <person name="Sun H."/>
            <person name="Goel M."/>
            <person name="Jiao W.-B."/>
            <person name="Folz-Donahue K."/>
            <person name="Wang N."/>
            <person name="Rubio M."/>
            <person name="Liu C."/>
            <person name="Kukat C."/>
            <person name="Ruiz D."/>
            <person name="Huettel B."/>
            <person name="Schneeberger K."/>
        </authorList>
    </citation>
    <scope>NUCLEOTIDE SEQUENCE [LARGE SCALE GENOMIC DNA]</scope>
    <source>
        <strain evidence="2">cv. Rojo Pasion</strain>
    </source>
</reference>
<dbReference type="EMBL" id="CAEKKB010000003">
    <property type="protein sequence ID" value="CAB4304079.1"/>
    <property type="molecule type" value="Genomic_DNA"/>
</dbReference>
<evidence type="ECO:0000313" key="2">
    <source>
        <dbReference type="Proteomes" id="UP000507245"/>
    </source>
</evidence>
<organism evidence="1 2">
    <name type="scientific">Prunus armeniaca</name>
    <name type="common">Apricot</name>
    <name type="synonym">Armeniaca vulgaris</name>
    <dbReference type="NCBI Taxonomy" id="36596"/>
    <lineage>
        <taxon>Eukaryota</taxon>
        <taxon>Viridiplantae</taxon>
        <taxon>Streptophyta</taxon>
        <taxon>Embryophyta</taxon>
        <taxon>Tracheophyta</taxon>
        <taxon>Spermatophyta</taxon>
        <taxon>Magnoliopsida</taxon>
        <taxon>eudicotyledons</taxon>
        <taxon>Gunneridae</taxon>
        <taxon>Pentapetalae</taxon>
        <taxon>rosids</taxon>
        <taxon>fabids</taxon>
        <taxon>Rosales</taxon>
        <taxon>Rosaceae</taxon>
        <taxon>Amygdaloideae</taxon>
        <taxon>Amygdaleae</taxon>
        <taxon>Prunus</taxon>
    </lineage>
</organism>
<dbReference type="Proteomes" id="UP000507245">
    <property type="component" value="Unassembled WGS sequence"/>
</dbReference>
<sequence>MAQPFPFELGEFGGSLEMSNYGQAPRCQFCNSEMRLGISKTNSTRGRRFWKCSRSYQYQDAIANKEEYEDEQGEYEEEM</sequence>
<accession>A0A6J5WRD2</accession>
<name>A0A6J5WRD2_PRUAR</name>
<gene>
    <name evidence="1" type="ORF">ORAREDHAP_LOCUS21343</name>
</gene>
<evidence type="ECO:0000313" key="1">
    <source>
        <dbReference type="EMBL" id="CAB4304079.1"/>
    </source>
</evidence>
<protein>
    <submittedName>
        <fullName evidence="1">Uncharacterized protein</fullName>
    </submittedName>
</protein>